<dbReference type="RefSeq" id="WP_371755924.1">
    <property type="nucleotide sequence ID" value="NZ_JAYJLD010000051.1"/>
</dbReference>
<dbReference type="PANTHER" id="PTHR32196:SF21">
    <property type="entry name" value="ABC TRANSPORTER PERMEASE PROTEIN YPHD-RELATED"/>
    <property type="match status" value="1"/>
</dbReference>
<feature type="transmembrane region" description="Helical" evidence="8">
    <location>
        <begin position="104"/>
        <end position="128"/>
    </location>
</feature>
<comment type="caution">
    <text evidence="9">The sequence shown here is derived from an EMBL/GenBank/DDBJ whole genome shotgun (WGS) entry which is preliminary data.</text>
</comment>
<organism evidence="9 10">
    <name type="scientific">Ferviditalea candida</name>
    <dbReference type="NCBI Taxonomy" id="3108399"/>
    <lineage>
        <taxon>Bacteria</taxon>
        <taxon>Bacillati</taxon>
        <taxon>Bacillota</taxon>
        <taxon>Bacilli</taxon>
        <taxon>Bacillales</taxon>
        <taxon>Paenibacillaceae</taxon>
        <taxon>Ferviditalea</taxon>
    </lineage>
</organism>
<keyword evidence="5 8" id="KW-0812">Transmembrane</keyword>
<protein>
    <submittedName>
        <fullName evidence="9">ABC transporter permease</fullName>
    </submittedName>
</protein>
<keyword evidence="2" id="KW-0813">Transport</keyword>
<evidence type="ECO:0000313" key="9">
    <source>
        <dbReference type="EMBL" id="MEB3103796.1"/>
    </source>
</evidence>
<dbReference type="Pfam" id="PF02653">
    <property type="entry name" value="BPD_transp_2"/>
    <property type="match status" value="1"/>
</dbReference>
<proteinExistence type="predicted"/>
<feature type="transmembrane region" description="Helical" evidence="8">
    <location>
        <begin position="256"/>
        <end position="275"/>
    </location>
</feature>
<comment type="subcellular location">
    <subcellularLocation>
        <location evidence="1">Cell membrane</location>
        <topology evidence="1">Multi-pass membrane protein</topology>
    </subcellularLocation>
</comment>
<evidence type="ECO:0000256" key="7">
    <source>
        <dbReference type="ARBA" id="ARBA00023136"/>
    </source>
</evidence>
<feature type="transmembrane region" description="Helical" evidence="8">
    <location>
        <begin position="135"/>
        <end position="152"/>
    </location>
</feature>
<gene>
    <name evidence="9" type="ORF">VF724_19450</name>
</gene>
<feature type="transmembrane region" description="Helical" evidence="8">
    <location>
        <begin position="76"/>
        <end position="98"/>
    </location>
</feature>
<reference evidence="9" key="1">
    <citation type="submission" date="2023-12" db="EMBL/GenBank/DDBJ databases">
        <title>Fervidustalea candida gen. nov., sp. nov., a novel member of the family Paenibacillaceae isolated from a geothermal area.</title>
        <authorList>
            <person name="Li W.-J."/>
            <person name="Jiao J.-Y."/>
            <person name="Chen Y."/>
        </authorList>
    </citation>
    <scope>NUCLEOTIDE SEQUENCE</scope>
    <source>
        <strain evidence="9">SYSU GA230002</strain>
    </source>
</reference>
<keyword evidence="10" id="KW-1185">Reference proteome</keyword>
<evidence type="ECO:0000256" key="1">
    <source>
        <dbReference type="ARBA" id="ARBA00004651"/>
    </source>
</evidence>
<evidence type="ECO:0000256" key="3">
    <source>
        <dbReference type="ARBA" id="ARBA00022475"/>
    </source>
</evidence>
<feature type="transmembrane region" description="Helical" evidence="8">
    <location>
        <begin position="307"/>
        <end position="326"/>
    </location>
</feature>
<keyword evidence="3" id="KW-1003">Cell membrane</keyword>
<name>A0ABU5ZMQ1_9BACL</name>
<feature type="transmembrane region" description="Helical" evidence="8">
    <location>
        <begin position="225"/>
        <end position="244"/>
    </location>
</feature>
<feature type="transmembrane region" description="Helical" evidence="8">
    <location>
        <begin position="282"/>
        <end position="301"/>
    </location>
</feature>
<evidence type="ECO:0000256" key="6">
    <source>
        <dbReference type="ARBA" id="ARBA00022989"/>
    </source>
</evidence>
<feature type="transmembrane region" description="Helical" evidence="8">
    <location>
        <begin position="20"/>
        <end position="37"/>
    </location>
</feature>
<keyword evidence="4" id="KW-0997">Cell inner membrane</keyword>
<evidence type="ECO:0000256" key="4">
    <source>
        <dbReference type="ARBA" id="ARBA00022519"/>
    </source>
</evidence>
<evidence type="ECO:0000256" key="5">
    <source>
        <dbReference type="ARBA" id="ARBA00022692"/>
    </source>
</evidence>
<sequence>MKLNQNKSLHIFLKRNKEAVLAYIILFIVLVLFAINQNDFFTRYGLQSIFNQVITLTIAALAQTLVILTAGIDLSIGAMVGLTNSIAATIMAPVSQAVGGEGPGVLFTVLIVLTVGGLAGFINGVIIVAGRLQPIIVTLATASIYTGIALYIRPTPGGTVSMRYTEILTGRVLTYIPMSAIVLAIFIVVVWLPLRRSKLGQSIYAIGGSEYSAFVSGINVNRTKLWTYTLAGLFSAFAGLLLTAQTASGDPLGSGLFTLNSIAAVVLGGTSLFGGRGGYMGTAAGAAILSLVLGLLIFWGVPSFYQNAVQGLILILALVVGLLQGIRKNKVEAG</sequence>
<dbReference type="Proteomes" id="UP001310386">
    <property type="component" value="Unassembled WGS sequence"/>
</dbReference>
<evidence type="ECO:0000256" key="2">
    <source>
        <dbReference type="ARBA" id="ARBA00022448"/>
    </source>
</evidence>
<dbReference type="PANTHER" id="PTHR32196">
    <property type="entry name" value="ABC TRANSPORTER PERMEASE PROTEIN YPHD-RELATED-RELATED"/>
    <property type="match status" value="1"/>
</dbReference>
<evidence type="ECO:0000256" key="8">
    <source>
        <dbReference type="SAM" id="Phobius"/>
    </source>
</evidence>
<keyword evidence="7 8" id="KW-0472">Membrane</keyword>
<evidence type="ECO:0000313" key="10">
    <source>
        <dbReference type="Proteomes" id="UP001310386"/>
    </source>
</evidence>
<accession>A0ABU5ZMQ1</accession>
<dbReference type="EMBL" id="JAYJLD010000051">
    <property type="protein sequence ID" value="MEB3103796.1"/>
    <property type="molecule type" value="Genomic_DNA"/>
</dbReference>
<keyword evidence="6 8" id="KW-1133">Transmembrane helix</keyword>
<feature type="transmembrane region" description="Helical" evidence="8">
    <location>
        <begin position="172"/>
        <end position="194"/>
    </location>
</feature>
<dbReference type="InterPro" id="IPR001851">
    <property type="entry name" value="ABC_transp_permease"/>
</dbReference>
<feature type="transmembrane region" description="Helical" evidence="8">
    <location>
        <begin position="49"/>
        <end position="69"/>
    </location>
</feature>
<dbReference type="CDD" id="cd06579">
    <property type="entry name" value="TM_PBP1_transp_AraH_like"/>
    <property type="match status" value="1"/>
</dbReference>